<proteinExistence type="predicted"/>
<feature type="non-terminal residue" evidence="3">
    <location>
        <position position="1"/>
    </location>
</feature>
<comment type="caution">
    <text evidence="3">The sequence shown here is derived from an EMBL/GenBank/DDBJ whole genome shotgun (WGS) entry which is preliminary data.</text>
</comment>
<dbReference type="PROSITE" id="PS50110">
    <property type="entry name" value="RESPONSE_REGULATORY"/>
    <property type="match status" value="1"/>
</dbReference>
<dbReference type="PANTHER" id="PTHR43719:SF28">
    <property type="entry name" value="PEROXIDE STRESS-ACTIVATED HISTIDINE KINASE MAK1-RELATED"/>
    <property type="match status" value="1"/>
</dbReference>
<reference evidence="3" key="1">
    <citation type="journal article" date="2014" name="Front. Microbiol.">
        <title>High frequency of phylogenetically diverse reductive dehalogenase-homologous genes in deep subseafloor sedimentary metagenomes.</title>
        <authorList>
            <person name="Kawai M."/>
            <person name="Futagami T."/>
            <person name="Toyoda A."/>
            <person name="Takaki Y."/>
            <person name="Nishi S."/>
            <person name="Hori S."/>
            <person name="Arai W."/>
            <person name="Tsubouchi T."/>
            <person name="Morono Y."/>
            <person name="Uchiyama I."/>
            <person name="Ito T."/>
            <person name="Fujiyama A."/>
            <person name="Inagaki F."/>
            <person name="Takami H."/>
        </authorList>
    </citation>
    <scope>NUCLEOTIDE SEQUENCE</scope>
    <source>
        <strain evidence="3">Expedition CK06-06</strain>
    </source>
</reference>
<keyword evidence="1" id="KW-0597">Phosphoprotein</keyword>
<name>X0XQH7_9ZZZZ</name>
<dbReference type="Pfam" id="PF00072">
    <property type="entry name" value="Response_reg"/>
    <property type="match status" value="1"/>
</dbReference>
<feature type="domain" description="Response regulatory" evidence="2">
    <location>
        <begin position="1"/>
        <end position="78"/>
    </location>
</feature>
<accession>X0XQH7</accession>
<evidence type="ECO:0000313" key="3">
    <source>
        <dbReference type="EMBL" id="GAG45485.1"/>
    </source>
</evidence>
<evidence type="ECO:0000259" key="2">
    <source>
        <dbReference type="PROSITE" id="PS50110"/>
    </source>
</evidence>
<dbReference type="InterPro" id="IPR001789">
    <property type="entry name" value="Sig_transdc_resp-reg_receiver"/>
</dbReference>
<dbReference type="Gene3D" id="3.40.50.2300">
    <property type="match status" value="1"/>
</dbReference>
<evidence type="ECO:0000256" key="1">
    <source>
        <dbReference type="ARBA" id="ARBA00022553"/>
    </source>
</evidence>
<dbReference type="InterPro" id="IPR011006">
    <property type="entry name" value="CheY-like_superfamily"/>
</dbReference>
<dbReference type="InterPro" id="IPR050956">
    <property type="entry name" value="2C_system_His_kinase"/>
</dbReference>
<dbReference type="EMBL" id="BARS01056755">
    <property type="protein sequence ID" value="GAG45485.1"/>
    <property type="molecule type" value="Genomic_DNA"/>
</dbReference>
<gene>
    <name evidence="3" type="ORF">S01H1_83474</name>
</gene>
<dbReference type="AlphaFoldDB" id="X0XQH7"/>
<dbReference type="SUPFAM" id="SSF52172">
    <property type="entry name" value="CheY-like"/>
    <property type="match status" value="1"/>
</dbReference>
<dbReference type="PANTHER" id="PTHR43719">
    <property type="entry name" value="TWO-COMPONENT HISTIDINE KINASE"/>
    <property type="match status" value="1"/>
</dbReference>
<protein>
    <recommendedName>
        <fullName evidence="2">Response regulatory domain-containing protein</fullName>
    </recommendedName>
</protein>
<organism evidence="3">
    <name type="scientific">marine sediment metagenome</name>
    <dbReference type="NCBI Taxonomy" id="412755"/>
    <lineage>
        <taxon>unclassified sequences</taxon>
        <taxon>metagenomes</taxon>
        <taxon>ecological metagenomes</taxon>
    </lineage>
</organism>
<sequence>LICLDIMMPRMDGHEALGRIREVEQERGVLLGEGAKIVMTTALGDSKNVFRAFNEQCEGYLVKPIDQEQLQKELKKIGLV</sequence>
<dbReference type="GO" id="GO:0000160">
    <property type="term" value="P:phosphorelay signal transduction system"/>
    <property type="evidence" value="ECO:0007669"/>
    <property type="project" value="InterPro"/>
</dbReference>